<dbReference type="GO" id="GO:0005829">
    <property type="term" value="C:cytosol"/>
    <property type="evidence" value="ECO:0007669"/>
    <property type="project" value="TreeGrafter"/>
</dbReference>
<dbReference type="PANTHER" id="PTHR12304">
    <property type="entry name" value="INOSINE-URIDINE PREFERRING NUCLEOSIDE HYDROLASE"/>
    <property type="match status" value="1"/>
</dbReference>
<evidence type="ECO:0000259" key="3">
    <source>
        <dbReference type="Pfam" id="PF01156"/>
    </source>
</evidence>
<dbReference type="AlphaFoldDB" id="A0A078MXU1"/>
<keyword evidence="1 4" id="KW-0378">Hydrolase</keyword>
<dbReference type="InterPro" id="IPR023186">
    <property type="entry name" value="IUNH"/>
</dbReference>
<dbReference type="PATRIC" id="fig|1461584.3.peg.2979"/>
<dbReference type="PANTHER" id="PTHR12304:SF4">
    <property type="entry name" value="URIDINE NUCLEOSIDASE"/>
    <property type="match status" value="1"/>
</dbReference>
<gene>
    <name evidence="4" type="primary">rihA</name>
    <name evidence="4" type="ORF">BN1051_03003</name>
</gene>
<protein>
    <submittedName>
        <fullName evidence="4">Pyrimidine-specific ribonucleoside hydrolase RihA</fullName>
    </submittedName>
</protein>
<dbReference type="EMBL" id="LN483072">
    <property type="protein sequence ID" value="CEA09631.1"/>
    <property type="molecule type" value="Genomic_DNA"/>
</dbReference>
<organism evidence="4">
    <name type="scientific">Arthrobacter saudimassiliensis</name>
    <dbReference type="NCBI Taxonomy" id="1461584"/>
    <lineage>
        <taxon>Bacteria</taxon>
        <taxon>Bacillati</taxon>
        <taxon>Actinomycetota</taxon>
        <taxon>Actinomycetes</taxon>
        <taxon>Micrococcales</taxon>
        <taxon>Micrococcaceae</taxon>
        <taxon>Arthrobacter</taxon>
    </lineage>
</organism>
<evidence type="ECO:0000256" key="2">
    <source>
        <dbReference type="ARBA" id="ARBA00023295"/>
    </source>
</evidence>
<proteinExistence type="predicted"/>
<sequence>MSASSSSPAAPARPTPVIADVDTGTDDALALLFLACHPGLDLRAVTCTAGNTDVDQVLRNTLDVLALAGAGDVPVARGAERPLLNEPRHAHGFHGVGGMGGLQLPRSGTAPSPLAAVELIRRTVEDSPEPVTLLGLGPLTNLALFLRTYPATARKLARIVFMGGSAGLGNASAVAEFNAWQDPEALAIVLAADVPVTMYGLDVFLQATVEPADFRALAAADDAGTALAGALLTRAARARAVDAGLSADTDRLQAVTIGDAGAACLLAKPATVTVRPFPVQVQLFGPGRGQTIVDRRAFAGEEEEHGLAGTVPVIDVAFSLDRDLMARTFLAAVGG</sequence>
<dbReference type="InterPro" id="IPR001910">
    <property type="entry name" value="Inosine/uridine_hydrolase_dom"/>
</dbReference>
<dbReference type="InterPro" id="IPR036452">
    <property type="entry name" value="Ribo_hydro-like"/>
</dbReference>
<dbReference type="GO" id="GO:0006152">
    <property type="term" value="P:purine nucleoside catabolic process"/>
    <property type="evidence" value="ECO:0007669"/>
    <property type="project" value="TreeGrafter"/>
</dbReference>
<dbReference type="Gene3D" id="3.90.245.10">
    <property type="entry name" value="Ribonucleoside hydrolase-like"/>
    <property type="match status" value="1"/>
</dbReference>
<accession>A0A078MXU1</accession>
<feature type="domain" description="Inosine/uridine-preferring nucleoside hydrolase" evidence="3">
    <location>
        <begin position="17"/>
        <end position="308"/>
    </location>
</feature>
<dbReference type="Pfam" id="PF01156">
    <property type="entry name" value="IU_nuc_hydro"/>
    <property type="match status" value="1"/>
</dbReference>
<name>A0A078MXU1_9MICC</name>
<dbReference type="GO" id="GO:0008477">
    <property type="term" value="F:purine nucleosidase activity"/>
    <property type="evidence" value="ECO:0007669"/>
    <property type="project" value="TreeGrafter"/>
</dbReference>
<evidence type="ECO:0000313" key="4">
    <source>
        <dbReference type="EMBL" id="CEA09631.1"/>
    </source>
</evidence>
<keyword evidence="2" id="KW-0326">Glycosidase</keyword>
<reference evidence="4" key="1">
    <citation type="submission" date="2014-07" db="EMBL/GenBank/DDBJ databases">
        <authorList>
            <person name="Urmite Genomes Urmite Genomes"/>
        </authorList>
    </citation>
    <scope>NUCLEOTIDE SEQUENCE</scope>
    <source>
        <strain evidence="4">11W110_air</strain>
    </source>
</reference>
<dbReference type="SUPFAM" id="SSF53590">
    <property type="entry name" value="Nucleoside hydrolase"/>
    <property type="match status" value="1"/>
</dbReference>
<evidence type="ECO:0000256" key="1">
    <source>
        <dbReference type="ARBA" id="ARBA00022801"/>
    </source>
</evidence>